<dbReference type="Proteomes" id="UP001235840">
    <property type="component" value="Unassembled WGS sequence"/>
</dbReference>
<name>A0ABT9W445_9BACI</name>
<evidence type="ECO:0008006" key="3">
    <source>
        <dbReference type="Google" id="ProtNLM"/>
    </source>
</evidence>
<organism evidence="1 2">
    <name type="scientific">Caldalkalibacillus horti</name>
    <dbReference type="NCBI Taxonomy" id="77523"/>
    <lineage>
        <taxon>Bacteria</taxon>
        <taxon>Bacillati</taxon>
        <taxon>Bacillota</taxon>
        <taxon>Bacilli</taxon>
        <taxon>Bacillales</taxon>
        <taxon>Bacillaceae</taxon>
        <taxon>Caldalkalibacillus</taxon>
    </lineage>
</organism>
<dbReference type="RefSeq" id="WP_307397393.1">
    <property type="nucleotide sequence ID" value="NZ_BAAADK010000017.1"/>
</dbReference>
<proteinExistence type="predicted"/>
<comment type="caution">
    <text evidence="1">The sequence shown here is derived from an EMBL/GenBank/DDBJ whole genome shotgun (WGS) entry which is preliminary data.</text>
</comment>
<gene>
    <name evidence="1" type="ORF">J2S11_003929</name>
</gene>
<reference evidence="1 2" key="1">
    <citation type="submission" date="2023-07" db="EMBL/GenBank/DDBJ databases">
        <title>Genomic Encyclopedia of Type Strains, Phase IV (KMG-IV): sequencing the most valuable type-strain genomes for metagenomic binning, comparative biology and taxonomic classification.</title>
        <authorList>
            <person name="Goeker M."/>
        </authorList>
    </citation>
    <scope>NUCLEOTIDE SEQUENCE [LARGE SCALE GENOMIC DNA]</scope>
    <source>
        <strain evidence="1 2">DSM 12751</strain>
    </source>
</reference>
<accession>A0ABT9W445</accession>
<keyword evidence="2" id="KW-1185">Reference proteome</keyword>
<evidence type="ECO:0000313" key="2">
    <source>
        <dbReference type="Proteomes" id="UP001235840"/>
    </source>
</evidence>
<protein>
    <recommendedName>
        <fullName evidence="3">Phr family secreted Rap phosphatase inhibitor</fullName>
    </recommendedName>
</protein>
<dbReference type="EMBL" id="JAUSTY010000022">
    <property type="protein sequence ID" value="MDQ0167999.1"/>
    <property type="molecule type" value="Genomic_DNA"/>
</dbReference>
<sequence length="45" mass="4747">MKKILTLMLTSSLVFFVIFSGATEVLGNPAGPVVDINSVKSGHNI</sequence>
<evidence type="ECO:0000313" key="1">
    <source>
        <dbReference type="EMBL" id="MDQ0167999.1"/>
    </source>
</evidence>